<name>A0A5E7MEG3_PSEFL</name>
<keyword evidence="1" id="KW-0812">Transmembrane</keyword>
<dbReference type="AlphaFoldDB" id="A0A5E7MEG3"/>
<dbReference type="EMBL" id="CABVIK010000013">
    <property type="protein sequence ID" value="VVP23086.1"/>
    <property type="molecule type" value="Genomic_DNA"/>
</dbReference>
<feature type="transmembrane region" description="Helical" evidence="1">
    <location>
        <begin position="12"/>
        <end position="30"/>
    </location>
</feature>
<sequence length="53" mass="5880">MNNNKWLNELKQVAVGVVIGVLMVYITAMIQPSEVNESAPKLLEPRLLMVEVG</sequence>
<evidence type="ECO:0000256" key="1">
    <source>
        <dbReference type="SAM" id="Phobius"/>
    </source>
</evidence>
<evidence type="ECO:0000313" key="2">
    <source>
        <dbReference type="EMBL" id="VVP23086.1"/>
    </source>
</evidence>
<evidence type="ECO:0000313" key="3">
    <source>
        <dbReference type="Proteomes" id="UP000349468"/>
    </source>
</evidence>
<protein>
    <submittedName>
        <fullName evidence="2">Uncharacterized protein</fullName>
    </submittedName>
</protein>
<reference evidence="2 3" key="1">
    <citation type="submission" date="2019-09" db="EMBL/GenBank/DDBJ databases">
        <authorList>
            <person name="Chandra G."/>
            <person name="Truman W A."/>
        </authorList>
    </citation>
    <scope>NUCLEOTIDE SEQUENCE [LARGE SCALE GENOMIC DNA]</scope>
    <source>
        <strain evidence="2">PS870</strain>
    </source>
</reference>
<organism evidence="2 3">
    <name type="scientific">Pseudomonas fluorescens</name>
    <dbReference type="NCBI Taxonomy" id="294"/>
    <lineage>
        <taxon>Bacteria</taxon>
        <taxon>Pseudomonadati</taxon>
        <taxon>Pseudomonadota</taxon>
        <taxon>Gammaproteobacteria</taxon>
        <taxon>Pseudomonadales</taxon>
        <taxon>Pseudomonadaceae</taxon>
        <taxon>Pseudomonas</taxon>
    </lineage>
</organism>
<gene>
    <name evidence="2" type="ORF">PS870_03925</name>
</gene>
<proteinExistence type="predicted"/>
<dbReference type="Proteomes" id="UP000349468">
    <property type="component" value="Unassembled WGS sequence"/>
</dbReference>
<dbReference type="RefSeq" id="WP_164673169.1">
    <property type="nucleotide sequence ID" value="NZ_CABVIK010000013.1"/>
</dbReference>
<accession>A0A5E7MEG3</accession>
<keyword evidence="1" id="KW-0472">Membrane</keyword>
<keyword evidence="1" id="KW-1133">Transmembrane helix</keyword>